<sequence length="425" mass="46272">MYNTVSPADAVAGIQSSQNVFVHSIAATPFTLIKALVERADELENVTLHHLHVEGDAPYARSEYTKSFRVNNLFTGANTRHAVQEGRADYVPVFLSEIPYLFESRIIPLDVALLQVSPPDVHGYCSLGTSVDASMAAAKAAKTVIVEINPQMPRVHGDGFLHVSDFDKIIETNHPLPAHPPRTPNAIETRIGQYVATLVEDRSTLQMGIGAIPDAALAAMTNHKDLGVHTEMFSDGLLPLIDKGVITNKYKIKHRGRIVSSFVMGSQKLYDFIDDNPLVRLLACDYVNDTTVIRQNPNVIAINSAIEVDLTGQVCADSIGTKIYSGVGGQMDFMRGASLSKGGKPIIALPSVTSKGLSRISTTLRPGAGVVTTRAHVQWVVTEYGIAELYGQNLRTRAKRLIEIAHPDHRETLAREARDILKLGV</sequence>
<feature type="domain" description="Acetyl-CoA hydrolase/transferase N-terminal" evidence="3">
    <location>
        <begin position="11"/>
        <end position="173"/>
    </location>
</feature>
<dbReference type="RefSeq" id="WP_002703068.1">
    <property type="nucleotide sequence ID" value="NZ_AAWS01000051.1"/>
</dbReference>
<proteinExistence type="inferred from homology"/>
<name>A1ZWE1_MICM2</name>
<dbReference type="Gene3D" id="3.30.750.70">
    <property type="entry name" value="4-hydroxybutyrate coenzyme like domains"/>
    <property type="match status" value="1"/>
</dbReference>
<evidence type="ECO:0000256" key="2">
    <source>
        <dbReference type="ARBA" id="ARBA00022679"/>
    </source>
</evidence>
<dbReference type="Pfam" id="PF02550">
    <property type="entry name" value="AcetylCoA_hydro"/>
    <property type="match status" value="1"/>
</dbReference>
<dbReference type="InterPro" id="IPR026888">
    <property type="entry name" value="AcetylCoA_hyd_C"/>
</dbReference>
<dbReference type="GO" id="GO:0008775">
    <property type="term" value="F:acetate CoA-transferase activity"/>
    <property type="evidence" value="ECO:0007669"/>
    <property type="project" value="InterPro"/>
</dbReference>
<dbReference type="eggNOG" id="COG0427">
    <property type="taxonomic scope" value="Bacteria"/>
</dbReference>
<dbReference type="OrthoDB" id="9801795at2"/>
<accession>A1ZWE1</accession>
<dbReference type="InterPro" id="IPR038460">
    <property type="entry name" value="AcetylCoA_hyd_C_sf"/>
</dbReference>
<organism evidence="5 6">
    <name type="scientific">Microscilla marina ATCC 23134</name>
    <dbReference type="NCBI Taxonomy" id="313606"/>
    <lineage>
        <taxon>Bacteria</taxon>
        <taxon>Pseudomonadati</taxon>
        <taxon>Bacteroidota</taxon>
        <taxon>Cytophagia</taxon>
        <taxon>Cytophagales</taxon>
        <taxon>Microscillaceae</taxon>
        <taxon>Microscilla</taxon>
    </lineage>
</organism>
<keyword evidence="2 5" id="KW-0808">Transferase</keyword>
<dbReference type="InterPro" id="IPR003702">
    <property type="entry name" value="ActCoA_hydro_N"/>
</dbReference>
<evidence type="ECO:0000256" key="1">
    <source>
        <dbReference type="ARBA" id="ARBA00009632"/>
    </source>
</evidence>
<dbReference type="Gene3D" id="3.40.1080.10">
    <property type="entry name" value="Glutaconate Coenzyme A-transferase"/>
    <property type="match status" value="1"/>
</dbReference>
<evidence type="ECO:0000259" key="4">
    <source>
        <dbReference type="Pfam" id="PF13336"/>
    </source>
</evidence>
<dbReference type="AlphaFoldDB" id="A1ZWE1"/>
<keyword evidence="6" id="KW-1185">Reference proteome</keyword>
<dbReference type="Pfam" id="PF13336">
    <property type="entry name" value="AcetylCoA_hyd_C"/>
    <property type="match status" value="1"/>
</dbReference>
<evidence type="ECO:0000313" key="6">
    <source>
        <dbReference type="Proteomes" id="UP000004095"/>
    </source>
</evidence>
<reference evidence="5 6" key="1">
    <citation type="submission" date="2007-01" db="EMBL/GenBank/DDBJ databases">
        <authorList>
            <person name="Haygood M."/>
            <person name="Podell S."/>
            <person name="Anderson C."/>
            <person name="Hopkinson B."/>
            <person name="Roe K."/>
            <person name="Barbeau K."/>
            <person name="Gaasterland T."/>
            <person name="Ferriera S."/>
            <person name="Johnson J."/>
            <person name="Kravitz S."/>
            <person name="Beeson K."/>
            <person name="Sutton G."/>
            <person name="Rogers Y.-H."/>
            <person name="Friedman R."/>
            <person name="Frazier M."/>
            <person name="Venter J.C."/>
        </authorList>
    </citation>
    <scope>NUCLEOTIDE SEQUENCE [LARGE SCALE GENOMIC DNA]</scope>
    <source>
        <strain evidence="5 6">ATCC 23134</strain>
    </source>
</reference>
<dbReference type="Proteomes" id="UP000004095">
    <property type="component" value="Unassembled WGS sequence"/>
</dbReference>
<protein>
    <submittedName>
        <fullName evidence="5">4-hydroxybutyrate CoA transferase</fullName>
    </submittedName>
</protein>
<dbReference type="InterPro" id="IPR046433">
    <property type="entry name" value="ActCoA_hydro"/>
</dbReference>
<evidence type="ECO:0000259" key="3">
    <source>
        <dbReference type="Pfam" id="PF02550"/>
    </source>
</evidence>
<feature type="domain" description="Acetyl-CoA hydrolase/transferase C-terminal" evidence="4">
    <location>
        <begin position="265"/>
        <end position="417"/>
    </location>
</feature>
<comment type="similarity">
    <text evidence="1">Belongs to the acetyl-CoA hydrolase/transferase family.</text>
</comment>
<comment type="caution">
    <text evidence="5">The sequence shown here is derived from an EMBL/GenBank/DDBJ whole genome shotgun (WGS) entry which is preliminary data.</text>
</comment>
<dbReference type="PANTHER" id="PTHR21432:SF20">
    <property type="entry name" value="ACETYL-COA HYDROLASE"/>
    <property type="match status" value="1"/>
</dbReference>
<dbReference type="PANTHER" id="PTHR21432">
    <property type="entry name" value="ACETYL-COA HYDROLASE-RELATED"/>
    <property type="match status" value="1"/>
</dbReference>
<dbReference type="EMBL" id="AAWS01000051">
    <property type="protein sequence ID" value="EAY25281.1"/>
    <property type="molecule type" value="Genomic_DNA"/>
</dbReference>
<dbReference type="GO" id="GO:0006083">
    <property type="term" value="P:acetate metabolic process"/>
    <property type="evidence" value="ECO:0007669"/>
    <property type="project" value="InterPro"/>
</dbReference>
<evidence type="ECO:0000313" key="5">
    <source>
        <dbReference type="EMBL" id="EAY25281.1"/>
    </source>
</evidence>
<dbReference type="SUPFAM" id="SSF100950">
    <property type="entry name" value="NagB/RpiA/CoA transferase-like"/>
    <property type="match status" value="2"/>
</dbReference>
<gene>
    <name evidence="5" type="ORF">M23134_02751</name>
</gene>
<dbReference type="Gene3D" id="3.40.1080.20">
    <property type="entry name" value="Acetyl-CoA hydrolase/transferase C-terminal domain"/>
    <property type="match status" value="1"/>
</dbReference>
<dbReference type="InterPro" id="IPR037171">
    <property type="entry name" value="NagB/RpiA_transferase-like"/>
</dbReference>